<protein>
    <submittedName>
        <fullName evidence="11 12">Neprilysin, putative</fullName>
        <ecNumber evidence="11">3.4.24.71</ecNumber>
    </submittedName>
</protein>
<dbReference type="InterPro" id="IPR008753">
    <property type="entry name" value="Peptidase_M13_N"/>
</dbReference>
<reference evidence="11 13" key="1">
    <citation type="submission" date="2008-03" db="EMBL/GenBank/DDBJ databases">
        <title>Annotation of Ixodes scapularis.</title>
        <authorList>
            <consortium name="Ixodes scapularis Genome Project Consortium"/>
            <person name="Caler E."/>
            <person name="Hannick L.I."/>
            <person name="Bidwell S."/>
            <person name="Joardar V."/>
            <person name="Thiagarajan M."/>
            <person name="Amedeo P."/>
            <person name="Galinsky K.J."/>
            <person name="Schobel S."/>
            <person name="Inman J."/>
            <person name="Hostetler J."/>
            <person name="Miller J."/>
            <person name="Hammond M."/>
            <person name="Megy K."/>
            <person name="Lawson D."/>
            <person name="Kodira C."/>
            <person name="Sutton G."/>
            <person name="Meyer J."/>
            <person name="Hill C.A."/>
            <person name="Birren B."/>
            <person name="Nene V."/>
            <person name="Collins F."/>
            <person name="Alarcon-Chaidez F."/>
            <person name="Wikel S."/>
            <person name="Strausberg R."/>
        </authorList>
    </citation>
    <scope>NUCLEOTIDE SEQUENCE [LARGE SCALE GENOMIC DNA]</scope>
    <source>
        <strain evidence="13">Wikel</strain>
        <strain evidence="11">Wikel colony</strain>
    </source>
</reference>
<dbReference type="AlphaFoldDB" id="B7P2U4"/>
<dbReference type="GO" id="GO:0005886">
    <property type="term" value="C:plasma membrane"/>
    <property type="evidence" value="ECO:0000318"/>
    <property type="project" value="GO_Central"/>
</dbReference>
<dbReference type="EnsemblMetazoa" id="ISCW000073-RA">
    <property type="protein sequence ID" value="ISCW000073-PA"/>
    <property type="gene ID" value="ISCW000073"/>
</dbReference>
<organism>
    <name type="scientific">Ixodes scapularis</name>
    <name type="common">Black-legged tick</name>
    <name type="synonym">Deer tick</name>
    <dbReference type="NCBI Taxonomy" id="6945"/>
    <lineage>
        <taxon>Eukaryota</taxon>
        <taxon>Metazoa</taxon>
        <taxon>Ecdysozoa</taxon>
        <taxon>Arthropoda</taxon>
        <taxon>Chelicerata</taxon>
        <taxon>Arachnida</taxon>
        <taxon>Acari</taxon>
        <taxon>Parasitiformes</taxon>
        <taxon>Ixodida</taxon>
        <taxon>Ixodoidea</taxon>
        <taxon>Ixodidae</taxon>
        <taxon>Ixodinae</taxon>
        <taxon>Ixodes</taxon>
    </lineage>
</organism>
<dbReference type="PANTHER" id="PTHR11733">
    <property type="entry name" value="ZINC METALLOPROTEASE FAMILY M13 NEPRILYSIN-RELATED"/>
    <property type="match status" value="1"/>
</dbReference>
<comment type="cofactor">
    <cofactor evidence="1">
        <name>Zn(2+)</name>
        <dbReference type="ChEBI" id="CHEBI:29105"/>
    </cofactor>
</comment>
<dbReference type="VEuPathDB" id="VectorBase:ISCW000073"/>
<dbReference type="InterPro" id="IPR042089">
    <property type="entry name" value="Peptidase_M13_dom_2"/>
</dbReference>
<dbReference type="Gene3D" id="1.10.1380.10">
    <property type="entry name" value="Neutral endopeptidase , domain2"/>
    <property type="match status" value="1"/>
</dbReference>
<evidence type="ECO:0000256" key="1">
    <source>
        <dbReference type="ARBA" id="ARBA00001947"/>
    </source>
</evidence>
<dbReference type="PANTHER" id="PTHR11733:SF241">
    <property type="entry name" value="GH26575P-RELATED"/>
    <property type="match status" value="1"/>
</dbReference>
<dbReference type="EC" id="3.4.24.71" evidence="11"/>
<feature type="domain" description="Peptidase M13 C-terminal" evidence="9">
    <location>
        <begin position="562"/>
        <end position="762"/>
    </location>
</feature>
<keyword evidence="3" id="KW-0645">Protease</keyword>
<keyword evidence="13" id="KW-1185">Reference proteome</keyword>
<evidence type="ECO:0000259" key="10">
    <source>
        <dbReference type="Pfam" id="PF05649"/>
    </source>
</evidence>
<comment type="similarity">
    <text evidence="2">Belongs to the peptidase M13 family.</text>
</comment>
<dbReference type="EMBL" id="ABJB010231890">
    <property type="status" value="NOT_ANNOTATED_CDS"/>
    <property type="molecule type" value="Genomic_DNA"/>
</dbReference>
<keyword evidence="4" id="KW-0479">Metal-binding</keyword>
<feature type="transmembrane region" description="Helical" evidence="8">
    <location>
        <begin position="12"/>
        <end position="35"/>
    </location>
</feature>
<dbReference type="HOGENOM" id="CLU_384174_0_0_1"/>
<evidence type="ECO:0000313" key="12">
    <source>
        <dbReference type="EnsemblMetazoa" id="ISCW000073-PA"/>
    </source>
</evidence>
<keyword evidence="8" id="KW-0812">Transmembrane</keyword>
<reference evidence="12" key="2">
    <citation type="submission" date="2020-05" db="UniProtKB">
        <authorList>
            <consortium name="EnsemblMetazoa"/>
        </authorList>
    </citation>
    <scope>IDENTIFICATION</scope>
    <source>
        <strain evidence="12">wikel</strain>
    </source>
</reference>
<dbReference type="PaxDb" id="6945-B7P2U4"/>
<dbReference type="OrthoDB" id="6480277at2759"/>
<proteinExistence type="inferred from homology"/>
<dbReference type="Pfam" id="PF05649">
    <property type="entry name" value="Peptidase_M13_N"/>
    <property type="match status" value="1"/>
</dbReference>
<dbReference type="GO" id="GO:0004222">
    <property type="term" value="F:metalloendopeptidase activity"/>
    <property type="evidence" value="ECO:0000318"/>
    <property type="project" value="GO_Central"/>
</dbReference>
<dbReference type="Proteomes" id="UP000001555">
    <property type="component" value="Unassembled WGS sequence"/>
</dbReference>
<evidence type="ECO:0000256" key="3">
    <source>
        <dbReference type="ARBA" id="ARBA00022670"/>
    </source>
</evidence>
<dbReference type="InterPro" id="IPR000718">
    <property type="entry name" value="Peptidase_M13"/>
</dbReference>
<dbReference type="VEuPathDB" id="VectorBase:ISCP_022038"/>
<dbReference type="GO" id="GO:0016485">
    <property type="term" value="P:protein processing"/>
    <property type="evidence" value="ECO:0000318"/>
    <property type="project" value="GO_Central"/>
</dbReference>
<evidence type="ECO:0000259" key="9">
    <source>
        <dbReference type="Pfam" id="PF01431"/>
    </source>
</evidence>
<name>B7P2U4_IXOSC</name>
<dbReference type="InterPro" id="IPR024079">
    <property type="entry name" value="MetalloPept_cat_dom_sf"/>
</dbReference>
<keyword evidence="8" id="KW-0472">Membrane</keyword>
<evidence type="ECO:0000256" key="4">
    <source>
        <dbReference type="ARBA" id="ARBA00022723"/>
    </source>
</evidence>
<keyword evidence="6" id="KW-0862">Zinc</keyword>
<evidence type="ECO:0000256" key="2">
    <source>
        <dbReference type="ARBA" id="ARBA00007357"/>
    </source>
</evidence>
<dbReference type="EMBL" id="DS624596">
    <property type="protein sequence ID" value="EEC00916.1"/>
    <property type="molecule type" value="Genomic_DNA"/>
</dbReference>
<dbReference type="GO" id="GO:0046872">
    <property type="term" value="F:metal ion binding"/>
    <property type="evidence" value="ECO:0007669"/>
    <property type="project" value="UniProtKB-KW"/>
</dbReference>
<keyword evidence="8" id="KW-1133">Transmembrane helix</keyword>
<accession>B7P2U4</accession>
<dbReference type="Pfam" id="PF01431">
    <property type="entry name" value="Peptidase_M13"/>
    <property type="match status" value="1"/>
</dbReference>
<keyword evidence="7" id="KW-0482">Metalloprotease</keyword>
<keyword evidence="5 11" id="KW-0378">Hydrolase</keyword>
<evidence type="ECO:0000313" key="13">
    <source>
        <dbReference type="Proteomes" id="UP000001555"/>
    </source>
</evidence>
<evidence type="ECO:0000256" key="6">
    <source>
        <dbReference type="ARBA" id="ARBA00022833"/>
    </source>
</evidence>
<evidence type="ECO:0000256" key="5">
    <source>
        <dbReference type="ARBA" id="ARBA00022801"/>
    </source>
</evidence>
<dbReference type="PROSITE" id="PS51885">
    <property type="entry name" value="NEPRILYSIN"/>
    <property type="match status" value="1"/>
</dbReference>
<dbReference type="InParanoid" id="B7P2U4"/>
<dbReference type="SUPFAM" id="SSF55486">
    <property type="entry name" value="Metalloproteases ('zincins'), catalytic domain"/>
    <property type="match status" value="1"/>
</dbReference>
<evidence type="ECO:0000313" key="11">
    <source>
        <dbReference type="EMBL" id="EEC00916.1"/>
    </source>
</evidence>
<feature type="domain" description="Peptidase M13 N-terminal" evidence="10">
    <location>
        <begin position="138"/>
        <end position="502"/>
    </location>
</feature>
<dbReference type="Gene3D" id="3.40.390.10">
    <property type="entry name" value="Collagenase (Catalytic Domain)"/>
    <property type="match status" value="2"/>
</dbReference>
<evidence type="ECO:0000256" key="7">
    <source>
        <dbReference type="ARBA" id="ARBA00023049"/>
    </source>
</evidence>
<dbReference type="InterPro" id="IPR018497">
    <property type="entry name" value="Peptidase_M13_C"/>
</dbReference>
<evidence type="ECO:0000256" key="8">
    <source>
        <dbReference type="SAM" id="Phobius"/>
    </source>
</evidence>
<gene>
    <name evidence="12" type="primary">8023781</name>
    <name evidence="11" type="ORF">IscW_ISCW000073</name>
</gene>
<sequence length="766" mass="87703">MDRGCRYVRPIIQGVLGVAVIALAMINGGLINSYLHRDAHHMEPRPSSSDSAEPYPQEISERLNAADNPPYLRVSPTRVWEYESDQAENSTTGPAAKANLLGNHQRSSHQGSDKGCKEPECLWYVHHMETKIDTNVEPCDDFYNHVCSAKWFSRHLNPTFEMESLEKLMSSLNLNLRMGRQSVLRWIRNSAFLYDACRSSNGSKAVRDKLLVRLRKPSTTKPPEVVFRVVLQEMMPQLQRLQSEYLEGVKMHPLANVYMAPSSGANGYVPCVDSPQLLLKRFFLRHPERTERDYQRLVENVLTDLDDPALVASKIVHIERRLCNIVSGTSPWTAEWTLTPARMAHLGNATIRWLTQLFPASFESRLNVRILDKKYVSQLLDILKHLCTPEDVADYFYFRALVEYSPFLNISTLIPLSYDRHVSEVPPRVQGCLHMVENMYKHGMRILSTEALGGNLGVWRIPFEYEIATLFEDLKLALLHAARKWFSSETVNSALRKLRTMKLVYLGAKASSPSSYAQDTPEFLNLRDFKLLVKDAVSREFNQTNNSDFVNRASVFSTSVDYNRDTNSIYVPHALVTLPVLMSETLHPIFLTIIGAKMMLGMMAAIDARGSVLSSDNGEPKSWWSSYDRMTFKNKSACFKQQLERAVRDISSEGNGRDFLNQFIAENAIVEHVYNIYRKNVLRRYPDGLGQKDDMLKNDKVFFYAYAMAHCERPGIEKVQLKYRHALPARLRVNSALANYARFQKAFRCRPGKKMAPRNRCSYWGR</sequence>
<dbReference type="VEuPathDB" id="VectorBase:ISCI000073"/>